<evidence type="ECO:0000313" key="1">
    <source>
        <dbReference type="EMBL" id="SKB00714.1"/>
    </source>
</evidence>
<protein>
    <submittedName>
        <fullName evidence="1">YD repeat-containing protein</fullName>
    </submittedName>
</protein>
<accession>A0A1T4YG10</accession>
<gene>
    <name evidence="1" type="ORF">SAMN02745166_03216</name>
</gene>
<keyword evidence="2" id="KW-1185">Reference proteome</keyword>
<organism evidence="1 2">
    <name type="scientific">Prosthecobacter debontii</name>
    <dbReference type="NCBI Taxonomy" id="48467"/>
    <lineage>
        <taxon>Bacteria</taxon>
        <taxon>Pseudomonadati</taxon>
        <taxon>Verrucomicrobiota</taxon>
        <taxon>Verrucomicrobiia</taxon>
        <taxon>Verrucomicrobiales</taxon>
        <taxon>Verrucomicrobiaceae</taxon>
        <taxon>Prosthecobacter</taxon>
    </lineage>
</organism>
<evidence type="ECO:0000313" key="2">
    <source>
        <dbReference type="Proteomes" id="UP000190774"/>
    </source>
</evidence>
<name>A0A1T4YG10_9BACT</name>
<dbReference type="AlphaFoldDB" id="A0A1T4YG10"/>
<proteinExistence type="predicted"/>
<dbReference type="RefSeq" id="WP_176159471.1">
    <property type="nucleotide sequence ID" value="NZ_FUYE01000010.1"/>
</dbReference>
<sequence>TPLQPLPRTALTGVKDKPPITSTLSDVVAAIQAHPQASALLTATASSGSLGSTVMQAMSRTYLSGSTGRTSYQWTRQDRLAGVTMPDGTQHDYSYDYRAGRLLGDGCDVLTSFRRVCSCWCGQRSAEGLP</sequence>
<dbReference type="Proteomes" id="UP000190774">
    <property type="component" value="Unassembled WGS sequence"/>
</dbReference>
<dbReference type="EMBL" id="FUYE01000010">
    <property type="protein sequence ID" value="SKB00714.1"/>
    <property type="molecule type" value="Genomic_DNA"/>
</dbReference>
<feature type="non-terminal residue" evidence="1">
    <location>
        <position position="1"/>
    </location>
</feature>
<reference evidence="2" key="1">
    <citation type="submission" date="2017-02" db="EMBL/GenBank/DDBJ databases">
        <authorList>
            <person name="Varghese N."/>
            <person name="Submissions S."/>
        </authorList>
    </citation>
    <scope>NUCLEOTIDE SEQUENCE [LARGE SCALE GENOMIC DNA]</scope>
    <source>
        <strain evidence="2">ATCC 700200</strain>
    </source>
</reference>